<evidence type="ECO:0000256" key="1">
    <source>
        <dbReference type="SAM" id="Phobius"/>
    </source>
</evidence>
<feature type="transmembrane region" description="Helical" evidence="1">
    <location>
        <begin position="38"/>
        <end position="57"/>
    </location>
</feature>
<evidence type="ECO:0008006" key="4">
    <source>
        <dbReference type="Google" id="ProtNLM"/>
    </source>
</evidence>
<dbReference type="RefSeq" id="WP_026216067.1">
    <property type="nucleotide sequence ID" value="NZ_JASBZX010000013.1"/>
</dbReference>
<reference evidence="2 3" key="1">
    <citation type="submission" date="2014-09" db="EMBL/GenBank/DDBJ databases">
        <title>Draft Genome Sequence of Porphyromonas macacae COT-192_OH2859.</title>
        <authorList>
            <person name="Wallis C."/>
            <person name="Deusch O."/>
            <person name="O'Flynn C."/>
            <person name="Davis I."/>
            <person name="Horsfall A."/>
            <person name="Kirkwood N."/>
            <person name="Harris S."/>
            <person name="Eisen J.A."/>
            <person name="Coil D.A."/>
            <person name="Darling A.E."/>
            <person name="Jospin G."/>
            <person name="Alexiev A."/>
        </authorList>
    </citation>
    <scope>NUCLEOTIDE SEQUENCE [LARGE SCALE GENOMIC DNA]</scope>
    <source>
        <strain evidence="3">COT-192 OH2859</strain>
    </source>
</reference>
<dbReference type="Proteomes" id="UP000030103">
    <property type="component" value="Unassembled WGS sequence"/>
</dbReference>
<proteinExistence type="predicted"/>
<dbReference type="AlphaFoldDB" id="A0A0A2EB85"/>
<keyword evidence="1" id="KW-0472">Membrane</keyword>
<evidence type="ECO:0000313" key="3">
    <source>
        <dbReference type="Proteomes" id="UP000030103"/>
    </source>
</evidence>
<comment type="caution">
    <text evidence="2">The sequence shown here is derived from an EMBL/GenBank/DDBJ whole genome shotgun (WGS) entry which is preliminary data.</text>
</comment>
<keyword evidence="1" id="KW-1133">Transmembrane helix</keyword>
<gene>
    <name evidence="2" type="ORF">HQ47_07070</name>
</gene>
<feature type="transmembrane region" description="Helical" evidence="1">
    <location>
        <begin position="12"/>
        <end position="32"/>
    </location>
</feature>
<protein>
    <recommendedName>
        <fullName evidence="4">Lipoprotein</fullName>
    </recommendedName>
</protein>
<keyword evidence="1" id="KW-0812">Transmembrane</keyword>
<organism evidence="2 3">
    <name type="scientific">Porphyromonas macacae</name>
    <dbReference type="NCBI Taxonomy" id="28115"/>
    <lineage>
        <taxon>Bacteria</taxon>
        <taxon>Pseudomonadati</taxon>
        <taxon>Bacteroidota</taxon>
        <taxon>Bacteroidia</taxon>
        <taxon>Bacteroidales</taxon>
        <taxon>Porphyromonadaceae</taxon>
        <taxon>Porphyromonas</taxon>
    </lineage>
</organism>
<dbReference type="STRING" id="28115.HQ47_07070"/>
<name>A0A0A2EB85_9PORP</name>
<keyword evidence="3" id="KW-1185">Reference proteome</keyword>
<accession>A0A0A2EB85</accession>
<sequence length="63" mass="7424">MKQFSRNKITRLILWLMGLLVVVALVSCFFLNSMQCYVVLIGLGFLELNLLFILFFLRKNIRL</sequence>
<dbReference type="EMBL" id="JRFA01000019">
    <property type="protein sequence ID" value="KGN73699.1"/>
    <property type="molecule type" value="Genomic_DNA"/>
</dbReference>
<dbReference type="PROSITE" id="PS51257">
    <property type="entry name" value="PROKAR_LIPOPROTEIN"/>
    <property type="match status" value="1"/>
</dbReference>
<evidence type="ECO:0000313" key="2">
    <source>
        <dbReference type="EMBL" id="KGN73699.1"/>
    </source>
</evidence>